<dbReference type="RefSeq" id="XP_001211431.1">
    <property type="nucleotide sequence ID" value="XM_001211431.1"/>
</dbReference>
<dbReference type="PANTHER" id="PTHR43625">
    <property type="entry name" value="AFLATOXIN B1 ALDEHYDE REDUCTASE"/>
    <property type="match status" value="1"/>
</dbReference>
<gene>
    <name evidence="3" type="ORF">ATEG_02253</name>
</gene>
<dbReference type="InterPro" id="IPR016461">
    <property type="entry name" value="COMT-like"/>
</dbReference>
<dbReference type="HOGENOM" id="CLU_419168_0_0_1"/>
<dbReference type="PANTHER" id="PTHR43625:SF40">
    <property type="entry name" value="ALDO-KETO REDUCTASE YAKC [NADP(+)]"/>
    <property type="match status" value="1"/>
</dbReference>
<dbReference type="InterPro" id="IPR050791">
    <property type="entry name" value="Aldo-Keto_reductase"/>
</dbReference>
<dbReference type="AlphaFoldDB" id="Q0CVN1"/>
<dbReference type="GeneID" id="4316767"/>
<dbReference type="PROSITE" id="PS51683">
    <property type="entry name" value="SAM_OMT_II"/>
    <property type="match status" value="1"/>
</dbReference>
<evidence type="ECO:0000313" key="4">
    <source>
        <dbReference type="Proteomes" id="UP000007963"/>
    </source>
</evidence>
<feature type="domain" description="NADP-dependent oxidoreductase" evidence="2">
    <location>
        <begin position="332"/>
        <end position="626"/>
    </location>
</feature>
<dbReference type="InterPro" id="IPR029063">
    <property type="entry name" value="SAM-dependent_MTases_sf"/>
</dbReference>
<dbReference type="Pfam" id="PF00248">
    <property type="entry name" value="Aldo_ket_red"/>
    <property type="match status" value="1"/>
</dbReference>
<dbReference type="InterPro" id="IPR036812">
    <property type="entry name" value="NAD(P)_OxRdtase_dom_sf"/>
</dbReference>
<dbReference type="eggNOG" id="KOG1575">
    <property type="taxonomic scope" value="Eukaryota"/>
</dbReference>
<dbReference type="SUPFAM" id="SSF46785">
    <property type="entry name" value="Winged helix' DNA-binding domain"/>
    <property type="match status" value="1"/>
</dbReference>
<accession>Q0CVN1</accession>
<dbReference type="InterPro" id="IPR023210">
    <property type="entry name" value="NADP_OxRdtase_dom"/>
</dbReference>
<proteinExistence type="predicted"/>
<evidence type="ECO:0000313" key="3">
    <source>
        <dbReference type="EMBL" id="EAU37215.1"/>
    </source>
</evidence>
<dbReference type="EMBL" id="CH476596">
    <property type="protein sequence ID" value="EAU37215.1"/>
    <property type="molecule type" value="Genomic_DNA"/>
</dbReference>
<dbReference type="STRING" id="341663.Q0CVN1"/>
<dbReference type="Gene3D" id="1.10.10.10">
    <property type="entry name" value="Winged helix-like DNA-binding domain superfamily/Winged helix DNA-binding domain"/>
    <property type="match status" value="1"/>
</dbReference>
<protein>
    <submittedName>
        <fullName evidence="3">Aldo-keto reductase yakc</fullName>
    </submittedName>
</protein>
<dbReference type="OrthoDB" id="37537at2759"/>
<keyword evidence="1" id="KW-0560">Oxidoreductase</keyword>
<dbReference type="Gene3D" id="3.40.50.150">
    <property type="entry name" value="Vaccinia Virus protein VP39"/>
    <property type="match status" value="1"/>
</dbReference>
<dbReference type="GO" id="GO:0005737">
    <property type="term" value="C:cytoplasm"/>
    <property type="evidence" value="ECO:0007669"/>
    <property type="project" value="TreeGrafter"/>
</dbReference>
<sequence length="654" mass="72820">MQNIAVRIAIERRWLQVLAAANGKPVQAAEIAKETTDDARFVMRILRFMAVIGLCDEDEGAYVANERTNFHALSGSVAAVKTTYDLFFPMAGRLVDYMRGPGLGPDAESLSKFTIPASIMVFELMESDPQLKKTFDEYMFVEQQWFRFAWFEIYPPAQELASLDCDPTHPLIVDLGGGRGQNLIRFKQQYPDHPGRLILQDLPSTVEGIPELPDGIEAMGHDFFTPQPVHVRHADVACGGRDRAHGDAVEAAAPERRAGADQCMAVPEVGRLCSGSQAGRPLNPKTHCSYRMVVSCLSTSPLFPIQITRKQRQSIMSLPTAKLGKNGPEVPRIGLGLMGLSAFYGTIKPDSERFAFLDAAYELGETFWDSSDIYGDSEDLIGKWFQANPTKREHIFLATKFAIRRRPDGTRFIDSSPEYVHQACAQSLARLGISTIDLYYCHRLDQTTPIEKTVQAMAQLKAEGKIRYLGLSECSAESLRRAHKVHPIAAVQMEYSPFSLEIESPQYKLLETARELGVAVVAYSPLGRGFLSGELTSPDQFDDNDFRKFAPRFSRENFGKNLELVKAIRGLAERKGATPSQLTLAWLMAQGVDIFPIPGTTRVERLKENLGSLRITLSEEEEREFRQACSAVEVAGARYPEEIVSRLFADTPPL</sequence>
<dbReference type="SUPFAM" id="SSF53335">
    <property type="entry name" value="S-adenosyl-L-methionine-dependent methyltransferases"/>
    <property type="match status" value="1"/>
</dbReference>
<evidence type="ECO:0000259" key="2">
    <source>
        <dbReference type="Pfam" id="PF00248"/>
    </source>
</evidence>
<name>Q0CVN1_ASPTN</name>
<evidence type="ECO:0000256" key="1">
    <source>
        <dbReference type="ARBA" id="ARBA00023002"/>
    </source>
</evidence>
<dbReference type="InterPro" id="IPR036390">
    <property type="entry name" value="WH_DNA-bd_sf"/>
</dbReference>
<dbReference type="SUPFAM" id="SSF51430">
    <property type="entry name" value="NAD(P)-linked oxidoreductase"/>
    <property type="match status" value="1"/>
</dbReference>
<dbReference type="GO" id="GO:0016491">
    <property type="term" value="F:oxidoreductase activity"/>
    <property type="evidence" value="ECO:0007669"/>
    <property type="project" value="UniProtKB-KW"/>
</dbReference>
<dbReference type="Proteomes" id="UP000007963">
    <property type="component" value="Unassembled WGS sequence"/>
</dbReference>
<reference evidence="4" key="1">
    <citation type="submission" date="2005-09" db="EMBL/GenBank/DDBJ databases">
        <title>Annotation of the Aspergillus terreus NIH2624 genome.</title>
        <authorList>
            <person name="Birren B.W."/>
            <person name="Lander E.S."/>
            <person name="Galagan J.E."/>
            <person name="Nusbaum C."/>
            <person name="Devon K."/>
            <person name="Henn M."/>
            <person name="Ma L.-J."/>
            <person name="Jaffe D.B."/>
            <person name="Butler J."/>
            <person name="Alvarez P."/>
            <person name="Gnerre S."/>
            <person name="Grabherr M."/>
            <person name="Kleber M."/>
            <person name="Mauceli E.W."/>
            <person name="Brockman W."/>
            <person name="Rounsley S."/>
            <person name="Young S.K."/>
            <person name="LaButti K."/>
            <person name="Pushparaj V."/>
            <person name="DeCaprio D."/>
            <person name="Crawford M."/>
            <person name="Koehrsen M."/>
            <person name="Engels R."/>
            <person name="Montgomery P."/>
            <person name="Pearson M."/>
            <person name="Howarth C."/>
            <person name="Larson L."/>
            <person name="Luoma S."/>
            <person name="White J."/>
            <person name="Alvarado L."/>
            <person name="Kodira C.D."/>
            <person name="Zeng Q."/>
            <person name="Oleary S."/>
            <person name="Yandava C."/>
            <person name="Denning D.W."/>
            <person name="Nierman W.C."/>
            <person name="Milne T."/>
            <person name="Madden K."/>
        </authorList>
    </citation>
    <scope>NUCLEOTIDE SEQUENCE [LARGE SCALE GENOMIC DNA]</scope>
    <source>
        <strain evidence="4">NIH 2624 / FGSC A1156</strain>
    </source>
</reference>
<dbReference type="VEuPathDB" id="FungiDB:ATEG_02253"/>
<organism evidence="3 4">
    <name type="scientific">Aspergillus terreus (strain NIH 2624 / FGSC A1156)</name>
    <dbReference type="NCBI Taxonomy" id="341663"/>
    <lineage>
        <taxon>Eukaryota</taxon>
        <taxon>Fungi</taxon>
        <taxon>Dikarya</taxon>
        <taxon>Ascomycota</taxon>
        <taxon>Pezizomycotina</taxon>
        <taxon>Eurotiomycetes</taxon>
        <taxon>Eurotiomycetidae</taxon>
        <taxon>Eurotiales</taxon>
        <taxon>Aspergillaceae</taxon>
        <taxon>Aspergillus</taxon>
        <taxon>Aspergillus subgen. Circumdati</taxon>
    </lineage>
</organism>
<dbReference type="InterPro" id="IPR036388">
    <property type="entry name" value="WH-like_DNA-bd_sf"/>
</dbReference>
<dbReference type="Gene3D" id="3.20.20.100">
    <property type="entry name" value="NADP-dependent oxidoreductase domain"/>
    <property type="match status" value="1"/>
</dbReference>
<dbReference type="GO" id="GO:0008168">
    <property type="term" value="F:methyltransferase activity"/>
    <property type="evidence" value="ECO:0007669"/>
    <property type="project" value="InterPro"/>
</dbReference>